<dbReference type="Gene3D" id="2.115.10.20">
    <property type="entry name" value="Glycosyl hydrolase domain, family 43"/>
    <property type="match status" value="1"/>
</dbReference>
<comment type="pathway">
    <text evidence="1 12">Glycan biosynthesis; sucrose metabolism.</text>
</comment>
<evidence type="ECO:0000256" key="6">
    <source>
        <dbReference type="ARBA" id="ARBA00022679"/>
    </source>
</evidence>
<comment type="similarity">
    <text evidence="3 11">Belongs to the carbohydrate kinase PfkB family.</text>
</comment>
<gene>
    <name evidence="16" type="primary">RBKS</name>
    <name evidence="16" type="ORF">PAECIP111893_04120</name>
</gene>
<keyword evidence="9 12" id="KW-0326">Glycosidase</keyword>
<evidence type="ECO:0000256" key="3">
    <source>
        <dbReference type="ARBA" id="ARBA00010688"/>
    </source>
</evidence>
<dbReference type="PROSITE" id="PS00583">
    <property type="entry name" value="PFKB_KINASES_1"/>
    <property type="match status" value="1"/>
</dbReference>
<dbReference type="Gene3D" id="2.60.120.560">
    <property type="entry name" value="Exo-inulinase, domain 1"/>
    <property type="match status" value="1"/>
</dbReference>
<dbReference type="SUPFAM" id="SSF49899">
    <property type="entry name" value="Concanavalin A-like lectins/glucanases"/>
    <property type="match status" value="1"/>
</dbReference>
<keyword evidence="12" id="KW-0963">Cytoplasm</keyword>
<proteinExistence type="inferred from homology"/>
<evidence type="ECO:0000259" key="13">
    <source>
        <dbReference type="Pfam" id="PF00251"/>
    </source>
</evidence>
<dbReference type="InterPro" id="IPR013148">
    <property type="entry name" value="Glyco_hydro_32_N"/>
</dbReference>
<keyword evidence="7 11" id="KW-0418">Kinase</keyword>
<feature type="domain" description="Glycosyl hydrolase family 32 C-terminal" evidence="15">
    <location>
        <begin position="652"/>
        <end position="805"/>
    </location>
</feature>
<organism evidence="16 17">
    <name type="scientific">Paenibacillus plantiphilus</name>
    <dbReference type="NCBI Taxonomy" id="2905650"/>
    <lineage>
        <taxon>Bacteria</taxon>
        <taxon>Bacillati</taxon>
        <taxon>Bacillota</taxon>
        <taxon>Bacilli</taxon>
        <taxon>Bacillales</taxon>
        <taxon>Paenibacillaceae</taxon>
        <taxon>Paenibacillus</taxon>
    </lineage>
</organism>
<name>A0ABM9CMH0_9BACL</name>
<dbReference type="CDD" id="cd08996">
    <property type="entry name" value="GH32_FFase"/>
    <property type="match status" value="1"/>
</dbReference>
<keyword evidence="17" id="KW-1185">Reference proteome</keyword>
<dbReference type="InterPro" id="IPR002173">
    <property type="entry name" value="Carboh/pur_kinase_PfkB_CS"/>
</dbReference>
<feature type="domain" description="Carbohydrate kinase PfkB" evidence="14">
    <location>
        <begin position="1"/>
        <end position="312"/>
    </location>
</feature>
<comment type="subcellular location">
    <subcellularLocation>
        <location evidence="12">Cytoplasm</location>
    </subcellularLocation>
</comment>
<dbReference type="InterPro" id="IPR023296">
    <property type="entry name" value="Glyco_hydro_beta-prop_sf"/>
</dbReference>
<dbReference type="NCBIfam" id="TIGR01322">
    <property type="entry name" value="scrB_fam"/>
    <property type="match status" value="1"/>
</dbReference>
<dbReference type="SMART" id="SM00640">
    <property type="entry name" value="Glyco_32"/>
    <property type="match status" value="1"/>
</dbReference>
<dbReference type="InterPro" id="IPR011611">
    <property type="entry name" value="PfkB_dom"/>
</dbReference>
<dbReference type="InterPro" id="IPR001362">
    <property type="entry name" value="Glyco_hydro_32"/>
</dbReference>
<dbReference type="PROSITE" id="PS00584">
    <property type="entry name" value="PFKB_KINASES_2"/>
    <property type="match status" value="1"/>
</dbReference>
<evidence type="ECO:0000256" key="1">
    <source>
        <dbReference type="ARBA" id="ARBA00004914"/>
    </source>
</evidence>
<dbReference type="InterPro" id="IPR013320">
    <property type="entry name" value="ConA-like_dom_sf"/>
</dbReference>
<dbReference type="InterPro" id="IPR002139">
    <property type="entry name" value="Ribo/fructo_kinase"/>
</dbReference>
<dbReference type="PANTHER" id="PTHR43101">
    <property type="entry name" value="BETA-FRUCTOSIDASE"/>
    <property type="match status" value="1"/>
</dbReference>
<evidence type="ECO:0000259" key="15">
    <source>
        <dbReference type="Pfam" id="PF08244"/>
    </source>
</evidence>
<dbReference type="PRINTS" id="PR00990">
    <property type="entry name" value="RIBOKINASE"/>
</dbReference>
<dbReference type="EMBL" id="CAKMMF010000026">
    <property type="protein sequence ID" value="CAH1216424.1"/>
    <property type="molecule type" value="Genomic_DNA"/>
</dbReference>
<dbReference type="Proteomes" id="UP000838686">
    <property type="component" value="Unassembled WGS sequence"/>
</dbReference>
<dbReference type="CDD" id="cd01167">
    <property type="entry name" value="bac_FRK"/>
    <property type="match status" value="1"/>
</dbReference>
<keyword evidence="6 11" id="KW-0808">Transferase</keyword>
<dbReference type="Gene3D" id="3.40.1190.20">
    <property type="match status" value="1"/>
</dbReference>
<dbReference type="InterPro" id="IPR029056">
    <property type="entry name" value="Ribokinase-like"/>
</dbReference>
<evidence type="ECO:0000256" key="8">
    <source>
        <dbReference type="ARBA" id="ARBA00022801"/>
    </source>
</evidence>
<comment type="caution">
    <text evidence="16">The sequence shown here is derived from an EMBL/GenBank/DDBJ whole genome shotgun (WGS) entry which is preliminary data.</text>
</comment>
<evidence type="ECO:0000256" key="4">
    <source>
        <dbReference type="ARBA" id="ARBA00012758"/>
    </source>
</evidence>
<dbReference type="Pfam" id="PF08244">
    <property type="entry name" value="Glyco_hydro_32C"/>
    <property type="match status" value="1"/>
</dbReference>
<comment type="similarity">
    <text evidence="2 12">Belongs to the glycosyl hydrolase 32 family.</text>
</comment>
<evidence type="ECO:0000256" key="9">
    <source>
        <dbReference type="ARBA" id="ARBA00023295"/>
    </source>
</evidence>
<dbReference type="InterPro" id="IPR051214">
    <property type="entry name" value="GH32_Enzymes"/>
</dbReference>
<dbReference type="InterPro" id="IPR013189">
    <property type="entry name" value="Glyco_hydro_32_C"/>
</dbReference>
<evidence type="ECO:0000256" key="5">
    <source>
        <dbReference type="ARBA" id="ARBA00019623"/>
    </source>
</evidence>
<dbReference type="Pfam" id="PF00251">
    <property type="entry name" value="Glyco_hydro_32N"/>
    <property type="match status" value="1"/>
</dbReference>
<keyword evidence="12" id="KW-0119">Carbohydrate metabolism</keyword>
<dbReference type="EC" id="3.2.1.26" evidence="4 12"/>
<evidence type="ECO:0000256" key="11">
    <source>
        <dbReference type="RuleBase" id="RU003704"/>
    </source>
</evidence>
<feature type="domain" description="Glycosyl hydrolase family 32 N-terminal" evidence="13">
    <location>
        <begin position="359"/>
        <end position="647"/>
    </location>
</feature>
<dbReference type="Pfam" id="PF00294">
    <property type="entry name" value="PfkB"/>
    <property type="match status" value="1"/>
</dbReference>
<dbReference type="SUPFAM" id="SSF53613">
    <property type="entry name" value="Ribokinase-like"/>
    <property type="match status" value="1"/>
</dbReference>
<evidence type="ECO:0000313" key="17">
    <source>
        <dbReference type="Proteomes" id="UP000838686"/>
    </source>
</evidence>
<evidence type="ECO:0000313" key="16">
    <source>
        <dbReference type="EMBL" id="CAH1216424.1"/>
    </source>
</evidence>
<dbReference type="GO" id="GO:0004747">
    <property type="term" value="F:ribokinase activity"/>
    <property type="evidence" value="ECO:0007669"/>
    <property type="project" value="UniProtKB-EC"/>
</dbReference>
<dbReference type="SUPFAM" id="SSF75005">
    <property type="entry name" value="Arabinanase/levansucrase/invertase"/>
    <property type="match status" value="1"/>
</dbReference>
<sequence length="810" mass="89740">MTKVVSIGEVLIDFVAVEAGKALSEVGEFKRAAGGAPANVACGIAKLGGQAYMISKLGEDSFGEYLLKTLRDVGVHTEYIGTTSEAKTALAFVSLTADGDRDFEFYGNPSADQLLSAEDIQENWFHEGDLMSYGSISLISDSARAATKKTIELVRKKEGLCCFDPNIRLSLWPQEQLARERVLEFLPFADVVKISEEEVVFLTGLTDEAEAVRKLMQGNVQLVLVTKGDKGCTAYTHRHQVNHPGYVSLVVDTTGAGDAFFAGVLYQLWKTGVKAFPQVLVDQVKLLHMISLANACGSVAVSRKGAINALPTLAQVEEILQVEIEQNEKISNQYTLEKANAYISGHPIDPDIRWRLNYHIMAPVGWINDPNGLIHYKDDYHVFYQYYPYGAEWGPMHWGHAKSSNLVNWEHMPVALSPDQSYEKGCFSGSAVEHDGKLLLYYTSHDHGRNPKEVQSMAVSEDGIHFVKPKSNPVVKNDRKQSSEDFRDPKVWKHEGLFYMAIGTSKNNAGRVVLYKSHDGEDWEFFSVAAESANGMGDMWECPDLFPLGDKYVLMISPMNMKNGKNIFMVGDFDYGTGRFTMDHYAEADYGRDFYAGQTFLDKEGRRIVVGWMDMWGAEMPTQKDGWAGAMTIPRELTLSASGNVLVNPVQELELLRGEQSMYSDLTVSGNSVMDLPDLNGDALEIICEFDTKAMNGGSFGFYLRKSANGSEYSSIYYSFTEQMLIADLEKAGKGDKIISKAPLPLAAGGTLKLHIFIDKSSIEVFANDGEVALSSRVYPHAQSNGVQLFSEQGEIRVTKLQAWKLGSIW</sequence>
<keyword evidence="8 12" id="KW-0378">Hydrolase</keyword>
<reference evidence="16" key="1">
    <citation type="submission" date="2022-01" db="EMBL/GenBank/DDBJ databases">
        <authorList>
            <person name="Criscuolo A."/>
        </authorList>
    </citation>
    <scope>NUCLEOTIDE SEQUENCE</scope>
    <source>
        <strain evidence="16">CIP111893</strain>
    </source>
</reference>
<protein>
    <recommendedName>
        <fullName evidence="5 12">Sucrose-6-phosphate hydrolase</fullName>
        <ecNumber evidence="4 12">3.2.1.26</ecNumber>
    </recommendedName>
    <alternativeName>
        <fullName evidence="10 12">Invertase</fullName>
    </alternativeName>
</protein>
<comment type="catalytic activity">
    <reaction evidence="12">
        <text>Hydrolysis of terminal non-reducing beta-D-fructofuranoside residues in beta-D-fructofuranosides.</text>
        <dbReference type="EC" id="3.2.1.26"/>
    </reaction>
</comment>
<dbReference type="PANTHER" id="PTHR43101:SF1">
    <property type="entry name" value="BETA-FRUCTOSIDASE"/>
    <property type="match status" value="1"/>
</dbReference>
<evidence type="ECO:0000256" key="7">
    <source>
        <dbReference type="ARBA" id="ARBA00022777"/>
    </source>
</evidence>
<dbReference type="InterPro" id="IPR006232">
    <property type="entry name" value="Suc6P_hydrolase"/>
</dbReference>
<evidence type="ECO:0000256" key="12">
    <source>
        <dbReference type="RuleBase" id="RU365015"/>
    </source>
</evidence>
<evidence type="ECO:0000256" key="2">
    <source>
        <dbReference type="ARBA" id="ARBA00009902"/>
    </source>
</evidence>
<dbReference type="RefSeq" id="WP_236344454.1">
    <property type="nucleotide sequence ID" value="NZ_CAKMMF010000026.1"/>
</dbReference>
<comment type="function">
    <text evidence="12">Enables the bacterium to metabolize sucrose as a sole carbon source.</text>
</comment>
<evidence type="ECO:0000256" key="10">
    <source>
        <dbReference type="ARBA" id="ARBA00033367"/>
    </source>
</evidence>
<accession>A0ABM9CMH0</accession>
<evidence type="ECO:0000259" key="14">
    <source>
        <dbReference type="Pfam" id="PF00294"/>
    </source>
</evidence>